<dbReference type="Proteomes" id="UP000632659">
    <property type="component" value="Unassembled WGS sequence"/>
</dbReference>
<reference evidence="2" key="1">
    <citation type="submission" date="2020-08" db="EMBL/GenBank/DDBJ databases">
        <title>Genome public.</title>
        <authorList>
            <person name="Liu C."/>
            <person name="Sun Q."/>
        </authorList>
    </citation>
    <scope>NUCLEOTIDE SEQUENCE</scope>
    <source>
        <strain evidence="2">NSJ-15</strain>
    </source>
</reference>
<dbReference type="EMBL" id="JACRTL010000006">
    <property type="protein sequence ID" value="MBC8611583.1"/>
    <property type="molecule type" value="Genomic_DNA"/>
</dbReference>
<feature type="domain" description="DUF4340" evidence="1">
    <location>
        <begin position="244"/>
        <end position="396"/>
    </location>
</feature>
<dbReference type="InterPro" id="IPR025641">
    <property type="entry name" value="DUF4340"/>
</dbReference>
<organism evidence="2 3">
    <name type="scientific">Massiliimalia timonensis</name>
    <dbReference type="NCBI Taxonomy" id="1987501"/>
    <lineage>
        <taxon>Bacteria</taxon>
        <taxon>Bacillati</taxon>
        <taxon>Bacillota</taxon>
        <taxon>Clostridia</taxon>
        <taxon>Eubacteriales</taxon>
        <taxon>Oscillospiraceae</taxon>
        <taxon>Massiliimalia</taxon>
    </lineage>
</organism>
<gene>
    <name evidence="2" type="ORF">H8702_10790</name>
</gene>
<proteinExistence type="predicted"/>
<comment type="caution">
    <text evidence="2">The sequence shown here is derived from an EMBL/GenBank/DDBJ whole genome shotgun (WGS) entry which is preliminary data.</text>
</comment>
<evidence type="ECO:0000313" key="2">
    <source>
        <dbReference type="EMBL" id="MBC8611583.1"/>
    </source>
</evidence>
<accession>A0A8J6P5N7</accession>
<protein>
    <submittedName>
        <fullName evidence="2">DUF4340 domain-containing protein</fullName>
    </submittedName>
</protein>
<evidence type="ECO:0000259" key="1">
    <source>
        <dbReference type="Pfam" id="PF14238"/>
    </source>
</evidence>
<dbReference type="Pfam" id="PF14238">
    <property type="entry name" value="DUF4340"/>
    <property type="match status" value="2"/>
</dbReference>
<keyword evidence="3" id="KW-1185">Reference proteome</keyword>
<evidence type="ECO:0000313" key="3">
    <source>
        <dbReference type="Proteomes" id="UP000632659"/>
    </source>
</evidence>
<dbReference type="RefSeq" id="WP_187536700.1">
    <property type="nucleotide sequence ID" value="NZ_JACRTL010000006.1"/>
</dbReference>
<sequence>MNKKKKTLLIGAVVLVLLIAAMLVLLFTQPKGEEDTSSVDSTTSSESVYLYEEEEGSLKTLEVTNSHGTYTLEKVGEEKWGVPALDDYKVDTEMYEDVADRYTQMSAKEKLLDTVEDKAKYGLDKPGATGVATFENGNTHTVYVGDMTPDEAGYYAMAEGDDALYIITVVNAERLLGSELIYLDLTLLNSFDTEDAESYPTLENFTLERKDLDYKVVLEQQPKQEASDDENNTQMYASSLMMTAPIQCDVDAQRADEEMIMTLFGLEAKEAVALDADSVKEKYGLDDPFAKIHLEYDGRSVDMAFGDKADDESYYMTFGKNNVVYRVKAESVAALTVDPNNLISRLSILPYIDDVSKVKIRFQDKTYEYVLDGEDDDLSVSIDGKTVDTDNFKQLYQLILNPSLNAIYLGEQLSDPAVEITFEYRDGSDPDVVSMYNDGGRQMVFGINGVVNRTGRSAYLDKLEKEIQNLIDGKEVTTDW</sequence>
<name>A0A8J6P5N7_9FIRM</name>
<feature type="domain" description="DUF4340" evidence="1">
    <location>
        <begin position="80"/>
        <end position="229"/>
    </location>
</feature>
<dbReference type="AlphaFoldDB" id="A0A8J6P5N7"/>